<dbReference type="SUPFAM" id="SSF100939">
    <property type="entry name" value="SPOC domain-like"/>
    <property type="match status" value="1"/>
</dbReference>
<evidence type="ECO:0000256" key="1">
    <source>
        <dbReference type="ARBA" id="ARBA00004123"/>
    </source>
</evidence>
<dbReference type="GO" id="GO:0043564">
    <property type="term" value="C:Ku70:Ku80 complex"/>
    <property type="evidence" value="ECO:0007669"/>
    <property type="project" value="InterPro"/>
</dbReference>
<keyword evidence="13" id="KW-0539">Nucleus</keyword>
<dbReference type="Pfam" id="PF02735">
    <property type="entry name" value="Ku"/>
    <property type="match status" value="1"/>
</dbReference>
<comment type="caution">
    <text evidence="15">The sequence shown here is derived from an EMBL/GenBank/DDBJ whole genome shotgun (WGS) entry which is preliminary data.</text>
</comment>
<dbReference type="InterPro" id="IPR036494">
    <property type="entry name" value="Ku_C_sf"/>
</dbReference>
<keyword evidence="8" id="KW-0347">Helicase</keyword>
<evidence type="ECO:0000256" key="10">
    <source>
        <dbReference type="ARBA" id="ARBA00023125"/>
    </source>
</evidence>
<dbReference type="Pfam" id="PF03731">
    <property type="entry name" value="Ku_N"/>
    <property type="match status" value="1"/>
</dbReference>
<evidence type="ECO:0000256" key="6">
    <source>
        <dbReference type="ARBA" id="ARBA00022763"/>
    </source>
</evidence>
<keyword evidence="10" id="KW-0238">DNA-binding</keyword>
<evidence type="ECO:0000256" key="13">
    <source>
        <dbReference type="ARBA" id="ARBA00023242"/>
    </source>
</evidence>
<sequence>MAPIKIDQGTIVIFDIGKNVSESGEKGEKSFFEKSRECVSRIIERKIISQGKNYLGLVLLGSKKSTGDFKYIEVFSELQAPTWQIIRQLPEKPCKAKGNWFDGLIVAINHFKNEVSGVKFINKQIILMTNFDAPSYAEDEEVTKVLAGINEEGIEIDVFGPDIYGDNKNNDMDIAKQFVEGTNGTTASFDYIMRYLLFHKKKATNPIPWNVDLSLGPNIKIPVSAYIRLKDEPVVKNWLKGIKDPVTNTASTTQGIMKNKVFVNSEDQTVIDSSTDIIKGYCYGQEVIPFSECDKSMLYESGAKSLTVYGFTSSSNINWQCLNGDGLSYVFGRKGDKKAQYTIRCLAECLHELNLTGIVRRVYNNGNAPRMYALMPVLDAKYICLSLVGICYKEDLKNIAFPPTHFKKLSCTTEQVDAFKSLIQAMDLTKAYDEAEFDDTEAYPIAEMVSPSAQYVLDCISYRAMNPSKPLPPPREDIMMLFKIPPLIRKRAQDSMEKLKSLFDLRRIEVKTRKKTTEMDVDDAQHSVVPTKSENMEDVPKIQLSVIDNNILKVERVGTVDPIKDFESLKEWKPFKELCFEMSEAIEQLIYGNIDGNFEKVMKVLMHFRQACVASDPTCYNNWLREIKTELNERKKMSILNIFHDKNLNFIIKAENDKSTVTNSDEDSQLYENDTMPNMTEVSISTQINSMFDDI</sequence>
<evidence type="ECO:0000256" key="9">
    <source>
        <dbReference type="ARBA" id="ARBA00022840"/>
    </source>
</evidence>
<keyword evidence="7" id="KW-0378">Hydrolase</keyword>
<dbReference type="Gene3D" id="1.25.40.240">
    <property type="entry name" value="Ku, C-terminal domain"/>
    <property type="match status" value="1"/>
</dbReference>
<name>A0AAV1K438_9NEOP</name>
<keyword evidence="11" id="KW-0233">DNA recombination</keyword>
<evidence type="ECO:0000256" key="4">
    <source>
        <dbReference type="ARBA" id="ARBA00022454"/>
    </source>
</evidence>
<dbReference type="PROSITE" id="PS50234">
    <property type="entry name" value="VWFA"/>
    <property type="match status" value="1"/>
</dbReference>
<dbReference type="GO" id="GO:0003684">
    <property type="term" value="F:damaged DNA binding"/>
    <property type="evidence" value="ECO:0007669"/>
    <property type="project" value="InterPro"/>
</dbReference>
<dbReference type="Gene3D" id="1.10.1600.10">
    <property type="match status" value="1"/>
</dbReference>
<keyword evidence="9" id="KW-0067">ATP-binding</keyword>
<keyword evidence="12" id="KW-0234">DNA repair</keyword>
<dbReference type="GO" id="GO:0003690">
    <property type="term" value="F:double-stranded DNA binding"/>
    <property type="evidence" value="ECO:0007669"/>
    <property type="project" value="TreeGrafter"/>
</dbReference>
<evidence type="ECO:0000256" key="12">
    <source>
        <dbReference type="ARBA" id="ARBA00023204"/>
    </source>
</evidence>
<proteinExistence type="inferred from homology"/>
<dbReference type="InterPro" id="IPR036465">
    <property type="entry name" value="vWFA_dom_sf"/>
</dbReference>
<dbReference type="InterPro" id="IPR014893">
    <property type="entry name" value="Ku_PK_bind"/>
</dbReference>
<dbReference type="EMBL" id="CAVLEF010000280">
    <property type="protein sequence ID" value="CAK1555921.1"/>
    <property type="molecule type" value="Genomic_DNA"/>
</dbReference>
<dbReference type="Gene3D" id="2.40.290.10">
    <property type="match status" value="1"/>
</dbReference>
<dbReference type="Proteomes" id="UP001497472">
    <property type="component" value="Unassembled WGS sequence"/>
</dbReference>
<evidence type="ECO:0000313" key="16">
    <source>
        <dbReference type="Proteomes" id="UP001497472"/>
    </source>
</evidence>
<dbReference type="InterPro" id="IPR024193">
    <property type="entry name" value="Ku80"/>
</dbReference>
<feature type="domain" description="VWFA" evidence="14">
    <location>
        <begin position="9"/>
        <end position="160"/>
    </location>
</feature>
<keyword evidence="5" id="KW-0547">Nucleotide-binding</keyword>
<dbReference type="GO" id="GO:0006303">
    <property type="term" value="P:double-strand break repair via nonhomologous end joining"/>
    <property type="evidence" value="ECO:0007669"/>
    <property type="project" value="InterPro"/>
</dbReference>
<evidence type="ECO:0000256" key="2">
    <source>
        <dbReference type="ARBA" id="ARBA00004286"/>
    </source>
</evidence>
<evidence type="ECO:0000259" key="14">
    <source>
        <dbReference type="PROSITE" id="PS50234"/>
    </source>
</evidence>
<dbReference type="GO" id="GO:0004386">
    <property type="term" value="F:helicase activity"/>
    <property type="evidence" value="ECO:0007669"/>
    <property type="project" value="UniProtKB-KW"/>
</dbReference>
<accession>A0AAV1K438</accession>
<dbReference type="Gene3D" id="3.40.50.410">
    <property type="entry name" value="von Willebrand factor, type A domain"/>
    <property type="match status" value="1"/>
</dbReference>
<dbReference type="GO" id="GO:0005524">
    <property type="term" value="F:ATP binding"/>
    <property type="evidence" value="ECO:0007669"/>
    <property type="project" value="UniProtKB-KW"/>
</dbReference>
<organism evidence="15 16">
    <name type="scientific">Leptosia nina</name>
    <dbReference type="NCBI Taxonomy" id="320188"/>
    <lineage>
        <taxon>Eukaryota</taxon>
        <taxon>Metazoa</taxon>
        <taxon>Ecdysozoa</taxon>
        <taxon>Arthropoda</taxon>
        <taxon>Hexapoda</taxon>
        <taxon>Insecta</taxon>
        <taxon>Pterygota</taxon>
        <taxon>Neoptera</taxon>
        <taxon>Endopterygota</taxon>
        <taxon>Lepidoptera</taxon>
        <taxon>Glossata</taxon>
        <taxon>Ditrysia</taxon>
        <taxon>Papilionoidea</taxon>
        <taxon>Pieridae</taxon>
        <taxon>Pierinae</taxon>
        <taxon>Leptosia</taxon>
    </lineage>
</organism>
<dbReference type="InterPro" id="IPR006164">
    <property type="entry name" value="DNA_bd_Ku70/Ku80"/>
</dbReference>
<dbReference type="GO" id="GO:0016787">
    <property type="term" value="F:hydrolase activity"/>
    <property type="evidence" value="ECO:0007669"/>
    <property type="project" value="UniProtKB-KW"/>
</dbReference>
<reference evidence="15 16" key="1">
    <citation type="submission" date="2023-11" db="EMBL/GenBank/DDBJ databases">
        <authorList>
            <person name="Okamura Y."/>
        </authorList>
    </citation>
    <scope>NUCLEOTIDE SEQUENCE [LARGE SCALE GENOMIC DNA]</scope>
</reference>
<keyword evidence="4" id="KW-0158">Chromosome</keyword>
<keyword evidence="6" id="KW-0227">DNA damage</keyword>
<dbReference type="Pfam" id="PF08785">
    <property type="entry name" value="Ku_PK_bind"/>
    <property type="match status" value="1"/>
</dbReference>
<keyword evidence="16" id="KW-1185">Reference proteome</keyword>
<evidence type="ECO:0000256" key="7">
    <source>
        <dbReference type="ARBA" id="ARBA00022801"/>
    </source>
</evidence>
<evidence type="ECO:0000256" key="5">
    <source>
        <dbReference type="ARBA" id="ARBA00022741"/>
    </source>
</evidence>
<dbReference type="GO" id="GO:0000723">
    <property type="term" value="P:telomere maintenance"/>
    <property type="evidence" value="ECO:0007669"/>
    <property type="project" value="InterPro"/>
</dbReference>
<dbReference type="InterPro" id="IPR005161">
    <property type="entry name" value="Ku_N"/>
</dbReference>
<dbReference type="PANTHER" id="PTHR12604">
    <property type="entry name" value="KU AUTOANTIGEN DNA HELICASE"/>
    <property type="match status" value="1"/>
</dbReference>
<dbReference type="PANTHER" id="PTHR12604:SF4">
    <property type="entry name" value="X-RAY REPAIR CROSS-COMPLEMENTING PROTEIN 5"/>
    <property type="match status" value="1"/>
</dbReference>
<comment type="subcellular location">
    <subcellularLocation>
        <location evidence="2">Chromosome</location>
    </subcellularLocation>
    <subcellularLocation>
        <location evidence="1">Nucleus</location>
    </subcellularLocation>
</comment>
<dbReference type="InterPro" id="IPR002035">
    <property type="entry name" value="VWF_A"/>
</dbReference>
<dbReference type="CDD" id="cd00873">
    <property type="entry name" value="KU80"/>
    <property type="match status" value="1"/>
</dbReference>
<gene>
    <name evidence="15" type="ORF">LNINA_LOCUS14703</name>
</gene>
<evidence type="ECO:0000256" key="3">
    <source>
        <dbReference type="ARBA" id="ARBA00007726"/>
    </source>
</evidence>
<dbReference type="InterPro" id="IPR016194">
    <property type="entry name" value="SPOC-like_C_dom_sf"/>
</dbReference>
<dbReference type="SUPFAM" id="SSF53300">
    <property type="entry name" value="vWA-like"/>
    <property type="match status" value="1"/>
</dbReference>
<dbReference type="GO" id="GO:0042162">
    <property type="term" value="F:telomeric DNA binding"/>
    <property type="evidence" value="ECO:0007669"/>
    <property type="project" value="InterPro"/>
</dbReference>
<dbReference type="GO" id="GO:0005694">
    <property type="term" value="C:chromosome"/>
    <property type="evidence" value="ECO:0007669"/>
    <property type="project" value="UniProtKB-SubCell"/>
</dbReference>
<dbReference type="GO" id="GO:0006310">
    <property type="term" value="P:DNA recombination"/>
    <property type="evidence" value="ECO:0007669"/>
    <property type="project" value="UniProtKB-KW"/>
</dbReference>
<protein>
    <recommendedName>
        <fullName evidence="14">VWFA domain-containing protein</fullName>
    </recommendedName>
</protein>
<dbReference type="SMART" id="SM00559">
    <property type="entry name" value="Ku78"/>
    <property type="match status" value="1"/>
</dbReference>
<comment type="similarity">
    <text evidence="3">Belongs to the ku80 family.</text>
</comment>
<evidence type="ECO:0000313" key="15">
    <source>
        <dbReference type="EMBL" id="CAK1555921.1"/>
    </source>
</evidence>
<dbReference type="SUPFAM" id="SSF101420">
    <property type="entry name" value="C-terminal domain of Ku80"/>
    <property type="match status" value="1"/>
</dbReference>
<dbReference type="AlphaFoldDB" id="A0AAV1K438"/>
<evidence type="ECO:0000256" key="11">
    <source>
        <dbReference type="ARBA" id="ARBA00023172"/>
    </source>
</evidence>
<evidence type="ECO:0000256" key="8">
    <source>
        <dbReference type="ARBA" id="ARBA00022806"/>
    </source>
</evidence>